<reference evidence="2 3" key="1">
    <citation type="submission" date="2024-06" db="EMBL/GenBank/DDBJ databases">
        <title>Sorghum-associated microbial communities from plants grown in Nebraska, USA.</title>
        <authorList>
            <person name="Schachtman D."/>
        </authorList>
    </citation>
    <scope>NUCLEOTIDE SEQUENCE [LARGE SCALE GENOMIC DNA]</scope>
    <source>
        <strain evidence="2 3">1073</strain>
    </source>
</reference>
<evidence type="ECO:0000313" key="2">
    <source>
        <dbReference type="EMBL" id="MET3653262.1"/>
    </source>
</evidence>
<keyword evidence="3" id="KW-1185">Reference proteome</keyword>
<gene>
    <name evidence="2" type="ORF">ABIC75_002998</name>
</gene>
<feature type="transmembrane region" description="Helical" evidence="1">
    <location>
        <begin position="98"/>
        <end position="119"/>
    </location>
</feature>
<keyword evidence="1" id="KW-0472">Membrane</keyword>
<organism evidence="2 3">
    <name type="scientific">Dyella japonica</name>
    <dbReference type="NCBI Taxonomy" id="231455"/>
    <lineage>
        <taxon>Bacteria</taxon>
        <taxon>Pseudomonadati</taxon>
        <taxon>Pseudomonadota</taxon>
        <taxon>Gammaproteobacteria</taxon>
        <taxon>Lysobacterales</taxon>
        <taxon>Rhodanobacteraceae</taxon>
        <taxon>Dyella</taxon>
    </lineage>
</organism>
<dbReference type="Proteomes" id="UP001549184">
    <property type="component" value="Unassembled WGS sequence"/>
</dbReference>
<sequence length="274" mass="29249">MATTAYSSAIENDPFAQMRWSAVFAGWFVATGIAILLYGAGLALGFTAFDPHNVPAAAKGIGIGTFIWMILTWAASLYVGGLFASWFDGRADETMGSLHGIAVWGLAITASALWLALALGHMSHEHKPMHDDASDGGMVAVSNEPLAILRADVHRTLAMQRDSRSDSQTEKALIAALLAGHTDTARAMLIAQTEMPADVATARVTTWLPIVNAASDQLKSDAERAKHYAAAGMLGLLLSGLAGLIAAALGGWNGARHIHRVYHLRRYEGRPYRE</sequence>
<keyword evidence="1" id="KW-1133">Transmembrane helix</keyword>
<keyword evidence="1" id="KW-0812">Transmembrane</keyword>
<evidence type="ECO:0000313" key="3">
    <source>
        <dbReference type="Proteomes" id="UP001549184"/>
    </source>
</evidence>
<dbReference type="EMBL" id="JBEPMU010000004">
    <property type="protein sequence ID" value="MET3653262.1"/>
    <property type="molecule type" value="Genomic_DNA"/>
</dbReference>
<dbReference type="RefSeq" id="WP_354014651.1">
    <property type="nucleotide sequence ID" value="NZ_JBEPMU010000004.1"/>
</dbReference>
<evidence type="ECO:0000256" key="1">
    <source>
        <dbReference type="SAM" id="Phobius"/>
    </source>
</evidence>
<accession>A0ABV2JWQ5</accession>
<comment type="caution">
    <text evidence="2">The sequence shown here is derived from an EMBL/GenBank/DDBJ whole genome shotgun (WGS) entry which is preliminary data.</text>
</comment>
<feature type="transmembrane region" description="Helical" evidence="1">
    <location>
        <begin position="24"/>
        <end position="49"/>
    </location>
</feature>
<feature type="transmembrane region" description="Helical" evidence="1">
    <location>
        <begin position="61"/>
        <end position="86"/>
    </location>
</feature>
<proteinExistence type="predicted"/>
<feature type="transmembrane region" description="Helical" evidence="1">
    <location>
        <begin position="228"/>
        <end position="252"/>
    </location>
</feature>
<protein>
    <submittedName>
        <fullName evidence="2">Uncharacterized protein</fullName>
    </submittedName>
</protein>
<name>A0ABV2JWQ5_9GAMM</name>